<gene>
    <name evidence="3" type="ORF">FF011L_21990</name>
</gene>
<dbReference type="Gene3D" id="3.20.20.20">
    <property type="entry name" value="Dihydropteroate synthase-like"/>
    <property type="match status" value="1"/>
</dbReference>
<protein>
    <recommendedName>
        <fullName evidence="2">Pterin-binding domain-containing protein</fullName>
    </recommendedName>
</protein>
<feature type="compositionally biased region" description="Basic residues" evidence="1">
    <location>
        <begin position="470"/>
        <end position="480"/>
    </location>
</feature>
<dbReference type="InterPro" id="IPR045406">
    <property type="entry name" value="DUF6513"/>
</dbReference>
<dbReference type="PROSITE" id="PS50972">
    <property type="entry name" value="PTERIN_BINDING"/>
    <property type="match status" value="1"/>
</dbReference>
<dbReference type="InterPro" id="IPR025595">
    <property type="entry name" value="PterinBD-DUF4346"/>
</dbReference>
<evidence type="ECO:0000256" key="1">
    <source>
        <dbReference type="SAM" id="MobiDB-lite"/>
    </source>
</evidence>
<keyword evidence="4" id="KW-1185">Reference proteome</keyword>
<dbReference type="SUPFAM" id="SSF51717">
    <property type="entry name" value="Dihydropteroate synthetase-like"/>
    <property type="match status" value="1"/>
</dbReference>
<dbReference type="RefSeq" id="WP_246109846.1">
    <property type="nucleotide sequence ID" value="NZ_CP036262.1"/>
</dbReference>
<dbReference type="InterPro" id="IPR000489">
    <property type="entry name" value="Pterin-binding_dom"/>
</dbReference>
<evidence type="ECO:0000259" key="2">
    <source>
        <dbReference type="PROSITE" id="PS50972"/>
    </source>
</evidence>
<sequence>MSDSPSQQRHIHFITGKLAAPALKEVVVNLADEIGFAFTIDILPITVAALMTPKWIKRHWQIPSQATEIFVPGYIDQPEELQQATSVPISVGPKDLRMLPDSFGSDQSMLEDFGRYDIEILAEINHASRLPAEDLRKQVARLKSDGADWIDLGCSPGRRWDSVGSTVAMIRDIGIKVSIDTFDPWEAKEAARCGAELVLSVNASNRKQALDWGVEVVVVPDRPDDLDSLLQTIDFLATQNVPMRIDPILEPIGMGGPVRNGAPSGFTASLQRYSAVRKQFPEIEMMMGIGNLTELTDVDSAGVNVLLLGICQELGIRSVLTTEVINWARSSVRECDHGRRLVHHSVQHGIPPKRIDPSLVMLRDPKLRPHSDEMFASMAAQLKDNNYRLFAQQEQIHLLSAGLHLQAKDPFELFAELLQHQQSDNVDASHAFYLGYEMAKAMTALHLGKQYEQDEALSWGMLTQAEKTHRLSRASRHRSKPPSGKTNDRENQKTDP</sequence>
<dbReference type="Pfam" id="PF14251">
    <property type="entry name" value="PterinBD-DUF4346"/>
    <property type="match status" value="1"/>
</dbReference>
<dbReference type="Proteomes" id="UP000320672">
    <property type="component" value="Chromosome"/>
</dbReference>
<feature type="region of interest" description="Disordered" evidence="1">
    <location>
        <begin position="467"/>
        <end position="496"/>
    </location>
</feature>
<organism evidence="3 4">
    <name type="scientific">Roseimaritima multifibrata</name>
    <dbReference type="NCBI Taxonomy" id="1930274"/>
    <lineage>
        <taxon>Bacteria</taxon>
        <taxon>Pseudomonadati</taxon>
        <taxon>Planctomycetota</taxon>
        <taxon>Planctomycetia</taxon>
        <taxon>Pirellulales</taxon>
        <taxon>Pirellulaceae</taxon>
        <taxon>Roseimaritima</taxon>
    </lineage>
</organism>
<feature type="domain" description="Pterin-binding" evidence="2">
    <location>
        <begin position="88"/>
        <end position="343"/>
    </location>
</feature>
<dbReference type="GO" id="GO:0042558">
    <property type="term" value="P:pteridine-containing compound metabolic process"/>
    <property type="evidence" value="ECO:0007669"/>
    <property type="project" value="InterPro"/>
</dbReference>
<evidence type="ECO:0000313" key="3">
    <source>
        <dbReference type="EMBL" id="QDS93429.1"/>
    </source>
</evidence>
<dbReference type="AlphaFoldDB" id="A0A517MEW9"/>
<dbReference type="EMBL" id="CP036262">
    <property type="protein sequence ID" value="QDS93429.1"/>
    <property type="molecule type" value="Genomic_DNA"/>
</dbReference>
<dbReference type="KEGG" id="rml:FF011L_21990"/>
<proteinExistence type="predicted"/>
<feature type="compositionally biased region" description="Basic and acidic residues" evidence="1">
    <location>
        <begin position="486"/>
        <end position="496"/>
    </location>
</feature>
<dbReference type="Pfam" id="PF20123">
    <property type="entry name" value="DUF6513"/>
    <property type="match status" value="1"/>
</dbReference>
<accession>A0A517MEW9</accession>
<name>A0A517MEW9_9BACT</name>
<evidence type="ECO:0000313" key="4">
    <source>
        <dbReference type="Proteomes" id="UP000320672"/>
    </source>
</evidence>
<reference evidence="3 4" key="1">
    <citation type="submission" date="2019-02" db="EMBL/GenBank/DDBJ databases">
        <title>Deep-cultivation of Planctomycetes and their phenomic and genomic characterization uncovers novel biology.</title>
        <authorList>
            <person name="Wiegand S."/>
            <person name="Jogler M."/>
            <person name="Boedeker C."/>
            <person name="Pinto D."/>
            <person name="Vollmers J."/>
            <person name="Rivas-Marin E."/>
            <person name="Kohn T."/>
            <person name="Peeters S.H."/>
            <person name="Heuer A."/>
            <person name="Rast P."/>
            <person name="Oberbeckmann S."/>
            <person name="Bunk B."/>
            <person name="Jeske O."/>
            <person name="Meyerdierks A."/>
            <person name="Storesund J.E."/>
            <person name="Kallscheuer N."/>
            <person name="Luecker S."/>
            <person name="Lage O.M."/>
            <person name="Pohl T."/>
            <person name="Merkel B.J."/>
            <person name="Hornburger P."/>
            <person name="Mueller R.-W."/>
            <person name="Bruemmer F."/>
            <person name="Labrenz M."/>
            <person name="Spormann A.M."/>
            <person name="Op den Camp H."/>
            <person name="Overmann J."/>
            <person name="Amann R."/>
            <person name="Jetten M.S.M."/>
            <person name="Mascher T."/>
            <person name="Medema M.H."/>
            <person name="Devos D.P."/>
            <person name="Kaster A.-K."/>
            <person name="Ovreas L."/>
            <person name="Rohde M."/>
            <person name="Galperin M.Y."/>
            <person name="Jogler C."/>
        </authorList>
    </citation>
    <scope>NUCLEOTIDE SEQUENCE [LARGE SCALE GENOMIC DNA]</scope>
    <source>
        <strain evidence="3 4">FF011L</strain>
    </source>
</reference>
<dbReference type="InterPro" id="IPR011005">
    <property type="entry name" value="Dihydropteroate_synth-like_sf"/>
</dbReference>